<evidence type="ECO:0000256" key="5">
    <source>
        <dbReference type="ARBA" id="ARBA00022679"/>
    </source>
</evidence>
<proteinExistence type="inferred from homology"/>
<evidence type="ECO:0000256" key="3">
    <source>
        <dbReference type="ARBA" id="ARBA00009014"/>
    </source>
</evidence>
<dbReference type="SUPFAM" id="SSF52374">
    <property type="entry name" value="Nucleotidylyl transferase"/>
    <property type="match status" value="1"/>
</dbReference>
<evidence type="ECO:0000256" key="1">
    <source>
        <dbReference type="ARBA" id="ARBA00002324"/>
    </source>
</evidence>
<evidence type="ECO:0000256" key="10">
    <source>
        <dbReference type="ARBA" id="ARBA00048721"/>
    </source>
</evidence>
<dbReference type="InterPro" id="IPR005248">
    <property type="entry name" value="NadD/NMNAT"/>
</dbReference>
<evidence type="ECO:0000256" key="6">
    <source>
        <dbReference type="ARBA" id="ARBA00022695"/>
    </source>
</evidence>
<comment type="similarity">
    <text evidence="3 11">Belongs to the NadD family.</text>
</comment>
<feature type="region of interest" description="Disordered" evidence="12">
    <location>
        <begin position="212"/>
        <end position="237"/>
    </location>
</feature>
<dbReference type="GO" id="GO:0016779">
    <property type="term" value="F:nucleotidyltransferase activity"/>
    <property type="evidence" value="ECO:0007669"/>
    <property type="project" value="UniProtKB-KW"/>
</dbReference>
<dbReference type="RefSeq" id="WP_347162554.1">
    <property type="nucleotide sequence ID" value="NZ_JBDLOB010000002.1"/>
</dbReference>
<comment type="caution">
    <text evidence="14">The sequence shown here is derived from an EMBL/GenBank/DDBJ whole genome shotgun (WGS) entry which is preliminary data.</text>
</comment>
<feature type="domain" description="Cytidyltransferase-like" evidence="13">
    <location>
        <begin position="20"/>
        <end position="264"/>
    </location>
</feature>
<keyword evidence="7 11" id="KW-0547">Nucleotide-binding</keyword>
<name>A0ABV0D6E3_9GAMM</name>
<dbReference type="InterPro" id="IPR004821">
    <property type="entry name" value="Cyt_trans-like"/>
</dbReference>
<evidence type="ECO:0000259" key="13">
    <source>
        <dbReference type="Pfam" id="PF01467"/>
    </source>
</evidence>
<dbReference type="PANTHER" id="PTHR39321">
    <property type="entry name" value="NICOTINATE-NUCLEOTIDE ADENYLYLTRANSFERASE-RELATED"/>
    <property type="match status" value="1"/>
</dbReference>
<dbReference type="EC" id="2.7.7.18" evidence="11"/>
<organism evidence="14 15">
    <name type="scientific">Psychrobacter proteolyticus</name>
    <dbReference type="NCBI Taxonomy" id="147825"/>
    <lineage>
        <taxon>Bacteria</taxon>
        <taxon>Pseudomonadati</taxon>
        <taxon>Pseudomonadota</taxon>
        <taxon>Gammaproteobacteria</taxon>
        <taxon>Moraxellales</taxon>
        <taxon>Moraxellaceae</taxon>
        <taxon>Psychrobacter</taxon>
    </lineage>
</organism>
<gene>
    <name evidence="11" type="primary">nadD</name>
    <name evidence="14" type="ORF">ABFV72_04215</name>
</gene>
<comment type="catalytic activity">
    <reaction evidence="10 11">
        <text>nicotinate beta-D-ribonucleotide + ATP + H(+) = deamido-NAD(+) + diphosphate</text>
        <dbReference type="Rhea" id="RHEA:22860"/>
        <dbReference type="ChEBI" id="CHEBI:15378"/>
        <dbReference type="ChEBI" id="CHEBI:30616"/>
        <dbReference type="ChEBI" id="CHEBI:33019"/>
        <dbReference type="ChEBI" id="CHEBI:57502"/>
        <dbReference type="ChEBI" id="CHEBI:58437"/>
        <dbReference type="EC" id="2.7.7.18"/>
    </reaction>
</comment>
<dbReference type="Pfam" id="PF01467">
    <property type="entry name" value="CTP_transf_like"/>
    <property type="match status" value="1"/>
</dbReference>
<keyword evidence="15" id="KW-1185">Reference proteome</keyword>
<reference evidence="14 15" key="1">
    <citation type="submission" date="2024-05" db="EMBL/GenBank/DDBJ databases">
        <title>Genome sequencing of Marine Estuary Bacteria, Pseudoalteromonas distincta strain FA, Psychrobacter proteolyticus strain EA, and Shewanella baltica strain CA.</title>
        <authorList>
            <person name="Dieffenbach S.A."/>
            <person name="Maclea K.S."/>
        </authorList>
    </citation>
    <scope>NUCLEOTIDE SEQUENCE [LARGE SCALE GENOMIC DNA]</scope>
    <source>
        <strain evidence="14 15">EA</strain>
    </source>
</reference>
<keyword evidence="5 11" id="KW-0808">Transferase</keyword>
<dbReference type="Gene3D" id="3.40.50.620">
    <property type="entry name" value="HUPs"/>
    <property type="match status" value="1"/>
</dbReference>
<feature type="compositionally biased region" description="Low complexity" evidence="12">
    <location>
        <begin position="213"/>
        <end position="233"/>
    </location>
</feature>
<keyword evidence="9 11" id="KW-0520">NAD</keyword>
<comment type="function">
    <text evidence="1 11">Catalyzes the reversible adenylation of nicotinate mononucleotide (NaMN) to nicotinic acid adenine dinucleotide (NaAD).</text>
</comment>
<evidence type="ECO:0000313" key="15">
    <source>
        <dbReference type="Proteomes" id="UP001414441"/>
    </source>
</evidence>
<dbReference type="InterPro" id="IPR014729">
    <property type="entry name" value="Rossmann-like_a/b/a_fold"/>
</dbReference>
<evidence type="ECO:0000256" key="4">
    <source>
        <dbReference type="ARBA" id="ARBA00022642"/>
    </source>
</evidence>
<dbReference type="NCBIfam" id="TIGR00125">
    <property type="entry name" value="cyt_tran_rel"/>
    <property type="match status" value="1"/>
</dbReference>
<evidence type="ECO:0000256" key="9">
    <source>
        <dbReference type="ARBA" id="ARBA00023027"/>
    </source>
</evidence>
<keyword evidence="8 11" id="KW-0067">ATP-binding</keyword>
<comment type="pathway">
    <text evidence="2 11">Cofactor biosynthesis; NAD(+) biosynthesis; deamido-NAD(+) from nicotinate D-ribonucleotide: step 1/1.</text>
</comment>
<evidence type="ECO:0000256" key="12">
    <source>
        <dbReference type="SAM" id="MobiDB-lite"/>
    </source>
</evidence>
<keyword evidence="6 11" id="KW-0548">Nucleotidyltransferase</keyword>
<dbReference type="CDD" id="cd02165">
    <property type="entry name" value="NMNAT"/>
    <property type="match status" value="1"/>
</dbReference>
<evidence type="ECO:0000313" key="14">
    <source>
        <dbReference type="EMBL" id="MEN8625209.1"/>
    </source>
</evidence>
<dbReference type="EMBL" id="JBDLOB010000002">
    <property type="protein sequence ID" value="MEN8625209.1"/>
    <property type="molecule type" value="Genomic_DNA"/>
</dbReference>
<evidence type="ECO:0000256" key="2">
    <source>
        <dbReference type="ARBA" id="ARBA00005019"/>
    </source>
</evidence>
<protein>
    <recommendedName>
        <fullName evidence="11">Probable nicotinate-nucleotide adenylyltransferase</fullName>
        <ecNumber evidence="11">2.7.7.18</ecNumber>
    </recommendedName>
    <alternativeName>
        <fullName evidence="11">Deamido-NAD(+) diphosphorylase</fullName>
    </alternativeName>
    <alternativeName>
        <fullName evidence="11">Deamido-NAD(+) pyrophosphorylase</fullName>
    </alternativeName>
    <alternativeName>
        <fullName evidence="11">Nicotinate mononucleotide adenylyltransferase</fullName>
        <shortName evidence="11">NaMN adenylyltransferase</shortName>
    </alternativeName>
</protein>
<evidence type="ECO:0000256" key="11">
    <source>
        <dbReference type="HAMAP-Rule" id="MF_00244"/>
    </source>
</evidence>
<accession>A0ABV0D6E3</accession>
<evidence type="ECO:0000256" key="7">
    <source>
        <dbReference type="ARBA" id="ARBA00022741"/>
    </source>
</evidence>
<evidence type="ECO:0000256" key="8">
    <source>
        <dbReference type="ARBA" id="ARBA00022840"/>
    </source>
</evidence>
<sequence>MPNTSNSPQEKTPAPAIRAYLGGSFDPVHNGHLEVAMFVYQHLLPIVTRLQRTLHVSLLPNARSPFKTQSTDANHRLAMLKLATENTPIQINELELWQAPPVYTIDSVRTLRQQYPNDSLIFIMGMDSAHSLDKWRDGLRLTDHVNLWVFNRQSITDVSDGVSEKFSDSIIFSQNNTATVQDIAFLKTQLPLSLQPHIIDSPIELLTPTIQRSSGSLSSNSTNPNNTDPSSTDLKSTDLKNANQGRIYIDSRPITAVSSTQIREQLQKLDDQTNKMPVAQRQIASIASINGIISNTESNPLAKWLNPAVYQYIIAHQLYSAAQFR</sequence>
<keyword evidence="4 11" id="KW-0662">Pyridine nucleotide biosynthesis</keyword>
<dbReference type="HAMAP" id="MF_00244">
    <property type="entry name" value="NaMN_adenylyltr"/>
    <property type="match status" value="1"/>
</dbReference>
<dbReference type="Proteomes" id="UP001414441">
    <property type="component" value="Unassembled WGS sequence"/>
</dbReference>
<dbReference type="PANTHER" id="PTHR39321:SF3">
    <property type="entry name" value="PHOSPHOPANTETHEINE ADENYLYLTRANSFERASE"/>
    <property type="match status" value="1"/>
</dbReference>